<dbReference type="KEGG" id="rin:ACS15_0933"/>
<reference evidence="2 3" key="1">
    <citation type="submission" date="2015-09" db="EMBL/GenBank/DDBJ databases">
        <authorList>
            <person name="Xu Y."/>
            <person name="Nagy A."/>
            <person name="Liu N.T."/>
            <person name="Nou X."/>
        </authorList>
    </citation>
    <scope>NUCLEOTIDE SEQUENCE [LARGE SCALE GENOMIC DNA]</scope>
    <source>
        <strain evidence="2 3">FC1138</strain>
    </source>
</reference>
<dbReference type="EMBL" id="CP012605">
    <property type="protein sequence ID" value="ANH72899.1"/>
    <property type="molecule type" value="Genomic_DNA"/>
</dbReference>
<feature type="compositionally biased region" description="Basic and acidic residues" evidence="1">
    <location>
        <begin position="1"/>
        <end position="18"/>
    </location>
</feature>
<sequence>MIGHADRGRKSAQKDVWPKKNAGRKLGIIRLVRVRQGRGG</sequence>
<evidence type="ECO:0000256" key="1">
    <source>
        <dbReference type="SAM" id="MobiDB-lite"/>
    </source>
</evidence>
<organism evidence="2 3">
    <name type="scientific">Ralstonia insidiosa</name>
    <dbReference type="NCBI Taxonomy" id="190721"/>
    <lineage>
        <taxon>Bacteria</taxon>
        <taxon>Pseudomonadati</taxon>
        <taxon>Pseudomonadota</taxon>
        <taxon>Betaproteobacteria</taxon>
        <taxon>Burkholderiales</taxon>
        <taxon>Burkholderiaceae</taxon>
        <taxon>Ralstonia</taxon>
    </lineage>
</organism>
<accession>A0AAC9FQJ6</accession>
<dbReference type="Proteomes" id="UP000077927">
    <property type="component" value="Chromosome 1"/>
</dbReference>
<evidence type="ECO:0000313" key="2">
    <source>
        <dbReference type="EMBL" id="ANH72899.1"/>
    </source>
</evidence>
<name>A0AAC9FQJ6_9RALS</name>
<evidence type="ECO:0000313" key="3">
    <source>
        <dbReference type="Proteomes" id="UP000077927"/>
    </source>
</evidence>
<protein>
    <submittedName>
        <fullName evidence="2">Uncharacterized protein</fullName>
    </submittedName>
</protein>
<proteinExistence type="predicted"/>
<dbReference type="AlphaFoldDB" id="A0AAC9FQJ6"/>
<gene>
    <name evidence="2" type="ORF">ACS15_0933</name>
</gene>
<feature type="region of interest" description="Disordered" evidence="1">
    <location>
        <begin position="1"/>
        <end position="20"/>
    </location>
</feature>